<comment type="caution">
    <text evidence="1">The sequence shown here is derived from an EMBL/GenBank/DDBJ whole genome shotgun (WGS) entry which is preliminary data.</text>
</comment>
<sequence length="45" mass="5494">MYFLLPFAALRDWRFYSGLFYRKEMRSSRALPINRGVLLILKKVR</sequence>
<dbReference type="STRING" id="1156395.DBT_1655"/>
<accession>A0A1B9F4K3</accession>
<dbReference type="EMBL" id="MAGO01000008">
    <property type="protein sequence ID" value="OCC14860.1"/>
    <property type="molecule type" value="Genomic_DNA"/>
</dbReference>
<evidence type="ECO:0000313" key="2">
    <source>
        <dbReference type="Proteomes" id="UP000093080"/>
    </source>
</evidence>
<dbReference type="AlphaFoldDB" id="A0A1B9F4K3"/>
<evidence type="ECO:0000313" key="1">
    <source>
        <dbReference type="EMBL" id="OCC14860.1"/>
    </source>
</evidence>
<keyword evidence="2" id="KW-1185">Reference proteome</keyword>
<name>A0A1B9F4K3_9BACT</name>
<protein>
    <submittedName>
        <fullName evidence="1">Uncharacterized protein</fullName>
    </submittedName>
</protein>
<reference evidence="1 2" key="1">
    <citation type="submission" date="2016-06" db="EMBL/GenBank/DDBJ databases">
        <title>Respiratory ammonification of nitrate coupled to the oxidation of elemental sulfur in deep-sea autotrophic thermophilic bacteria.</title>
        <authorList>
            <person name="Slobodkina G.B."/>
            <person name="Mardanov A.V."/>
            <person name="Ravin N.V."/>
            <person name="Frolova A.A."/>
            <person name="Viryasiv M.B."/>
            <person name="Chernyh N.A."/>
            <person name="Bonch-Osmolovskaya E.A."/>
            <person name="Slobodkin A.I."/>
        </authorList>
    </citation>
    <scope>NUCLEOTIDE SEQUENCE [LARGE SCALE GENOMIC DNA]</scope>
    <source>
        <strain evidence="1 2">S69</strain>
    </source>
</reference>
<dbReference type="Proteomes" id="UP000093080">
    <property type="component" value="Unassembled WGS sequence"/>
</dbReference>
<organism evidence="1 2">
    <name type="scientific">Dissulfuribacter thermophilus</name>
    <dbReference type="NCBI Taxonomy" id="1156395"/>
    <lineage>
        <taxon>Bacteria</taxon>
        <taxon>Pseudomonadati</taxon>
        <taxon>Thermodesulfobacteriota</taxon>
        <taxon>Dissulfuribacteria</taxon>
        <taxon>Dissulfuribacterales</taxon>
        <taxon>Dissulfuribacteraceae</taxon>
        <taxon>Dissulfuribacter</taxon>
    </lineage>
</organism>
<gene>
    <name evidence="1" type="ORF">DBT_1655</name>
</gene>
<proteinExistence type="predicted"/>